<proteinExistence type="predicted"/>
<accession>K5VCT8</accession>
<dbReference type="OrthoDB" id="64915at2759"/>
<evidence type="ECO:0000259" key="1">
    <source>
        <dbReference type="Pfam" id="PF22685"/>
    </source>
</evidence>
<dbReference type="InterPro" id="IPR055080">
    <property type="entry name" value="Gal80p-like_C"/>
</dbReference>
<reference evidence="2 3" key="1">
    <citation type="journal article" date="2012" name="BMC Genomics">
        <title>Comparative genomics of the white-rot fungi, Phanerochaete carnosa and P. chrysosporium, to elucidate the genetic basis of the distinct wood types they colonize.</title>
        <authorList>
            <person name="Suzuki H."/>
            <person name="MacDonald J."/>
            <person name="Syed K."/>
            <person name="Salamov A."/>
            <person name="Hori C."/>
            <person name="Aerts A."/>
            <person name="Henrissat B."/>
            <person name="Wiebenga A."/>
            <person name="vanKuyk P.A."/>
            <person name="Barry K."/>
            <person name="Lindquist E."/>
            <person name="LaButti K."/>
            <person name="Lapidus A."/>
            <person name="Lucas S."/>
            <person name="Coutinho P."/>
            <person name="Gong Y."/>
            <person name="Samejima M."/>
            <person name="Mahadevan R."/>
            <person name="Abou-Zaid M."/>
            <person name="de Vries R.P."/>
            <person name="Igarashi K."/>
            <person name="Yadav J.S."/>
            <person name="Grigoriev I.V."/>
            <person name="Master E.R."/>
        </authorList>
    </citation>
    <scope>NUCLEOTIDE SEQUENCE [LARGE SCALE GENOMIC DNA]</scope>
    <source>
        <strain evidence="2 3">HHB-10118-sp</strain>
    </source>
</reference>
<organism evidence="2 3">
    <name type="scientific">Phanerochaete carnosa (strain HHB-10118-sp)</name>
    <name type="common">White-rot fungus</name>
    <name type="synonym">Peniophora carnosa</name>
    <dbReference type="NCBI Taxonomy" id="650164"/>
    <lineage>
        <taxon>Eukaryota</taxon>
        <taxon>Fungi</taxon>
        <taxon>Dikarya</taxon>
        <taxon>Basidiomycota</taxon>
        <taxon>Agaricomycotina</taxon>
        <taxon>Agaricomycetes</taxon>
        <taxon>Polyporales</taxon>
        <taxon>Phanerochaetaceae</taxon>
        <taxon>Phanerochaete</taxon>
    </lineage>
</organism>
<dbReference type="HOGENOM" id="CLU_1835841_0_0_1"/>
<dbReference type="STRING" id="650164.K5VCT8"/>
<dbReference type="AlphaFoldDB" id="K5VCT8"/>
<keyword evidence="3" id="KW-1185">Reference proteome</keyword>
<gene>
    <name evidence="2" type="ORF">PHACADRAFT_189043</name>
</gene>
<dbReference type="GeneID" id="18910530"/>
<dbReference type="RefSeq" id="XP_007402553.1">
    <property type="nucleotide sequence ID" value="XM_007402491.1"/>
</dbReference>
<protein>
    <recommendedName>
        <fullName evidence="1">Gal80p-like C-terminal domain-containing protein</fullName>
    </recommendedName>
</protein>
<dbReference type="EMBL" id="JH930659">
    <property type="protein sequence ID" value="EKM48898.1"/>
    <property type="molecule type" value="Genomic_DNA"/>
</dbReference>
<name>K5VCT8_PHACS</name>
<dbReference type="KEGG" id="pco:PHACADRAFT_189043"/>
<evidence type="ECO:0000313" key="2">
    <source>
        <dbReference type="EMBL" id="EKM48898.1"/>
    </source>
</evidence>
<dbReference type="Gene3D" id="3.30.360.10">
    <property type="entry name" value="Dihydrodipicolinate Reductase, domain 2"/>
    <property type="match status" value="1"/>
</dbReference>
<dbReference type="InParanoid" id="K5VCT8"/>
<sequence>MTLVSATYATFYPEAEILDDAGKPTGKKIARTCEDQVTLTGTLTSGAPVSLHFCGASLDDPRSRVPFVWIWHPTKVLINGEEWVCEQKLVDWTGNIEAAWAEIAKGDEGRYSTFEGAMRVYKVIDAVRRSAREDVRVNIN</sequence>
<dbReference type="Pfam" id="PF22685">
    <property type="entry name" value="Gal80p_C-like"/>
    <property type="match status" value="1"/>
</dbReference>
<dbReference type="SUPFAM" id="SSF55347">
    <property type="entry name" value="Glyceraldehyde-3-phosphate dehydrogenase-like, C-terminal domain"/>
    <property type="match status" value="1"/>
</dbReference>
<dbReference type="Proteomes" id="UP000008370">
    <property type="component" value="Unassembled WGS sequence"/>
</dbReference>
<feature type="domain" description="Gal80p-like C-terminal" evidence="1">
    <location>
        <begin position="4"/>
        <end position="75"/>
    </location>
</feature>
<evidence type="ECO:0000313" key="3">
    <source>
        <dbReference type="Proteomes" id="UP000008370"/>
    </source>
</evidence>